<dbReference type="GO" id="GO:0016301">
    <property type="term" value="F:kinase activity"/>
    <property type="evidence" value="ECO:0007669"/>
    <property type="project" value="UniProtKB-KW"/>
</dbReference>
<evidence type="ECO:0000313" key="3">
    <source>
        <dbReference type="Proteomes" id="UP000520814"/>
    </source>
</evidence>
<dbReference type="EMBL" id="JACHGW010000004">
    <property type="protein sequence ID" value="MBB6052884.1"/>
    <property type="molecule type" value="Genomic_DNA"/>
</dbReference>
<feature type="domain" description="Carbohydrate kinase PfkB" evidence="1">
    <location>
        <begin position="3"/>
        <end position="289"/>
    </location>
</feature>
<keyword evidence="3" id="KW-1185">Reference proteome</keyword>
<dbReference type="PANTHER" id="PTHR42774:SF3">
    <property type="entry name" value="KETOHEXOKINASE"/>
    <property type="match status" value="1"/>
</dbReference>
<reference evidence="2 3" key="1">
    <citation type="submission" date="2020-08" db="EMBL/GenBank/DDBJ databases">
        <title>Genomic Encyclopedia of Type Strains, Phase IV (KMG-IV): sequencing the most valuable type-strain genomes for metagenomic binning, comparative biology and taxonomic classification.</title>
        <authorList>
            <person name="Goeker M."/>
        </authorList>
    </citation>
    <scope>NUCLEOTIDE SEQUENCE [LARGE SCALE GENOMIC DNA]</scope>
    <source>
        <strain evidence="2 3">DSM 23562</strain>
    </source>
</reference>
<dbReference type="GO" id="GO:0061594">
    <property type="term" value="F:6-deoxy-6-sulfofructose kinase activity"/>
    <property type="evidence" value="ECO:0007669"/>
    <property type="project" value="UniProtKB-EC"/>
</dbReference>
<evidence type="ECO:0000313" key="2">
    <source>
        <dbReference type="EMBL" id="MBB6052884.1"/>
    </source>
</evidence>
<protein>
    <submittedName>
        <fullName evidence="2">Sulfofructose kinase</fullName>
        <ecNumber evidence="2">2.7.1.184</ecNumber>
    </submittedName>
</protein>
<name>A0A7W9SVC9_ARMRO</name>
<dbReference type="InterPro" id="IPR011611">
    <property type="entry name" value="PfkB_dom"/>
</dbReference>
<dbReference type="EC" id="2.7.1.184" evidence="2"/>
<accession>A0A7W9SVC9</accession>
<dbReference type="PANTHER" id="PTHR42774">
    <property type="entry name" value="PHOSPHOTRANSFERASE SYSTEM TRANSPORT PROTEIN"/>
    <property type="match status" value="1"/>
</dbReference>
<dbReference type="RefSeq" id="WP_184202603.1">
    <property type="nucleotide sequence ID" value="NZ_JACHGW010000004.1"/>
</dbReference>
<comment type="caution">
    <text evidence="2">The sequence shown here is derived from an EMBL/GenBank/DDBJ whole genome shotgun (WGS) entry which is preliminary data.</text>
</comment>
<evidence type="ECO:0000259" key="1">
    <source>
        <dbReference type="Pfam" id="PF00294"/>
    </source>
</evidence>
<dbReference type="Proteomes" id="UP000520814">
    <property type="component" value="Unassembled WGS sequence"/>
</dbReference>
<gene>
    <name evidence="2" type="ORF">HNQ39_004705</name>
</gene>
<dbReference type="InterPro" id="IPR052562">
    <property type="entry name" value="Ketohexokinase-related"/>
</dbReference>
<keyword evidence="2" id="KW-0418">Kinase</keyword>
<dbReference type="InterPro" id="IPR029056">
    <property type="entry name" value="Ribokinase-like"/>
</dbReference>
<dbReference type="SUPFAM" id="SSF53613">
    <property type="entry name" value="Ribokinase-like"/>
    <property type="match status" value="1"/>
</dbReference>
<proteinExistence type="predicted"/>
<dbReference type="Pfam" id="PF00294">
    <property type="entry name" value="PfkB"/>
    <property type="match status" value="1"/>
</dbReference>
<organism evidence="2 3">
    <name type="scientific">Armatimonas rosea</name>
    <dbReference type="NCBI Taxonomy" id="685828"/>
    <lineage>
        <taxon>Bacteria</taxon>
        <taxon>Bacillati</taxon>
        <taxon>Armatimonadota</taxon>
        <taxon>Armatimonadia</taxon>
        <taxon>Armatimonadales</taxon>
        <taxon>Armatimonadaceae</taxon>
        <taxon>Armatimonas</taxon>
    </lineage>
</organism>
<sequence length="300" mass="31456">MIAGFGLINKDFIAVVPSWEHDTKVRATHYFEQVGGPVPVALTVVAKLGGLSCVHLGVVGDDRDADDLGRYLDEQGVSPDLFRAPGVLTSRSLVLLDSRDGSRTLANYAEELPALSFTDAHAELLSQVSLLHIDGRDLAGALHAASLVKAAGGAVSLDLGTMRPGREALFPLCEIVLASKGGGAGAFPQHADDPAAQVRGFLDAGVKVAGVTLAEKGVMIATQEQPEPVFLPAFPIERVVDTCGAGDVFHGAFCWAHTTGMPAHQAANFAQATVALRIQQYGNRAGIPTREAVEAFLSSR</sequence>
<dbReference type="Gene3D" id="3.40.1190.20">
    <property type="match status" value="1"/>
</dbReference>
<dbReference type="AlphaFoldDB" id="A0A7W9SVC9"/>
<keyword evidence="2" id="KW-0808">Transferase</keyword>